<accession>A0A382VDW8</accession>
<name>A0A382VDW8_9ZZZZ</name>
<gene>
    <name evidence="1" type="ORF">METZ01_LOCUS397434</name>
</gene>
<feature type="non-terminal residue" evidence="1">
    <location>
        <position position="30"/>
    </location>
</feature>
<reference evidence="1" key="1">
    <citation type="submission" date="2018-05" db="EMBL/GenBank/DDBJ databases">
        <authorList>
            <person name="Lanie J.A."/>
            <person name="Ng W.-L."/>
            <person name="Kazmierczak K.M."/>
            <person name="Andrzejewski T.M."/>
            <person name="Davidsen T.M."/>
            <person name="Wayne K.J."/>
            <person name="Tettelin H."/>
            <person name="Glass J.I."/>
            <person name="Rusch D."/>
            <person name="Podicherti R."/>
            <person name="Tsui H.-C.T."/>
            <person name="Winkler M.E."/>
        </authorList>
    </citation>
    <scope>NUCLEOTIDE SEQUENCE</scope>
</reference>
<evidence type="ECO:0000313" key="1">
    <source>
        <dbReference type="EMBL" id="SVD44580.1"/>
    </source>
</evidence>
<dbReference type="AlphaFoldDB" id="A0A382VDW8"/>
<proteinExistence type="predicted"/>
<protein>
    <submittedName>
        <fullName evidence="1">Uncharacterized protein</fullName>
    </submittedName>
</protein>
<dbReference type="EMBL" id="UINC01151149">
    <property type="protein sequence ID" value="SVD44580.1"/>
    <property type="molecule type" value="Genomic_DNA"/>
</dbReference>
<organism evidence="1">
    <name type="scientific">marine metagenome</name>
    <dbReference type="NCBI Taxonomy" id="408172"/>
    <lineage>
        <taxon>unclassified sequences</taxon>
        <taxon>metagenomes</taxon>
        <taxon>ecological metagenomes</taxon>
    </lineage>
</organism>
<sequence length="30" mass="3160">MGAGQGHEAMATLIHSARIIDGTGNPWFYG</sequence>